<organism evidence="2 3">
    <name type="scientific">Solanum commersonii</name>
    <name type="common">Commerson's wild potato</name>
    <name type="synonym">Commerson's nightshade</name>
    <dbReference type="NCBI Taxonomy" id="4109"/>
    <lineage>
        <taxon>Eukaryota</taxon>
        <taxon>Viridiplantae</taxon>
        <taxon>Streptophyta</taxon>
        <taxon>Embryophyta</taxon>
        <taxon>Tracheophyta</taxon>
        <taxon>Spermatophyta</taxon>
        <taxon>Magnoliopsida</taxon>
        <taxon>eudicotyledons</taxon>
        <taxon>Gunneridae</taxon>
        <taxon>Pentapetalae</taxon>
        <taxon>asterids</taxon>
        <taxon>lamiids</taxon>
        <taxon>Solanales</taxon>
        <taxon>Solanaceae</taxon>
        <taxon>Solanoideae</taxon>
        <taxon>Solaneae</taxon>
        <taxon>Solanum</taxon>
    </lineage>
</organism>
<feature type="chain" id="PRO_5039899653" evidence="1">
    <location>
        <begin position="24"/>
        <end position="77"/>
    </location>
</feature>
<sequence>MTRSISAGTTRILGLFIIKSTSAFEADLMDDINVGASTSSNGGIVPSIELCILQAYIEHESTEVQSTHLRFTILSLT</sequence>
<keyword evidence="3" id="KW-1185">Reference proteome</keyword>
<accession>A0A9J5WVA8</accession>
<proteinExistence type="predicted"/>
<evidence type="ECO:0000313" key="3">
    <source>
        <dbReference type="Proteomes" id="UP000824120"/>
    </source>
</evidence>
<evidence type="ECO:0000256" key="1">
    <source>
        <dbReference type="SAM" id="SignalP"/>
    </source>
</evidence>
<name>A0A9J5WVA8_SOLCO</name>
<comment type="caution">
    <text evidence="2">The sequence shown here is derived from an EMBL/GenBank/DDBJ whole genome shotgun (WGS) entry which is preliminary data.</text>
</comment>
<evidence type="ECO:0000313" key="2">
    <source>
        <dbReference type="EMBL" id="KAG5579205.1"/>
    </source>
</evidence>
<keyword evidence="1" id="KW-0732">Signal</keyword>
<protein>
    <submittedName>
        <fullName evidence="2">Uncharacterized protein</fullName>
    </submittedName>
</protein>
<feature type="signal peptide" evidence="1">
    <location>
        <begin position="1"/>
        <end position="23"/>
    </location>
</feature>
<dbReference type="EMBL" id="JACXVP010000010">
    <property type="protein sequence ID" value="KAG5579205.1"/>
    <property type="molecule type" value="Genomic_DNA"/>
</dbReference>
<gene>
    <name evidence="2" type="ORF">H5410_049832</name>
</gene>
<dbReference type="Proteomes" id="UP000824120">
    <property type="component" value="Chromosome 10"/>
</dbReference>
<dbReference type="AlphaFoldDB" id="A0A9J5WVA8"/>
<reference evidence="2 3" key="1">
    <citation type="submission" date="2020-09" db="EMBL/GenBank/DDBJ databases">
        <title>De no assembly of potato wild relative species, Solanum commersonii.</title>
        <authorList>
            <person name="Cho K."/>
        </authorList>
    </citation>
    <scope>NUCLEOTIDE SEQUENCE [LARGE SCALE GENOMIC DNA]</scope>
    <source>
        <strain evidence="2">LZ3.2</strain>
        <tissue evidence="2">Leaf</tissue>
    </source>
</reference>
<dbReference type="OrthoDB" id="10352573at2759"/>